<dbReference type="AlphaFoldDB" id="A0A3B1KAB2"/>
<evidence type="ECO:0000313" key="2">
    <source>
        <dbReference type="Ensembl" id="ENSAMXP00000051030.1"/>
    </source>
</evidence>
<dbReference type="Gene3D" id="2.30.42.10">
    <property type="match status" value="2"/>
</dbReference>
<reference evidence="3" key="2">
    <citation type="journal article" date="2014" name="Nat. Commun.">
        <title>The cavefish genome reveals candidate genes for eye loss.</title>
        <authorList>
            <person name="McGaugh S.E."/>
            <person name="Gross J.B."/>
            <person name="Aken B."/>
            <person name="Blin M."/>
            <person name="Borowsky R."/>
            <person name="Chalopin D."/>
            <person name="Hinaux H."/>
            <person name="Jeffery W.R."/>
            <person name="Keene A."/>
            <person name="Ma L."/>
            <person name="Minx P."/>
            <person name="Murphy D."/>
            <person name="O'Quin K.E."/>
            <person name="Retaux S."/>
            <person name="Rohner N."/>
            <person name="Searle S.M."/>
            <person name="Stahl B.A."/>
            <person name="Tabin C."/>
            <person name="Volff J.N."/>
            <person name="Yoshizawa M."/>
            <person name="Warren W.C."/>
        </authorList>
    </citation>
    <scope>NUCLEOTIDE SEQUENCE [LARGE SCALE GENOMIC DNA]</scope>
    <source>
        <strain evidence="3">female</strain>
    </source>
</reference>
<reference evidence="2" key="3">
    <citation type="submission" date="2025-08" db="UniProtKB">
        <authorList>
            <consortium name="Ensembl"/>
        </authorList>
    </citation>
    <scope>IDENTIFICATION</scope>
</reference>
<keyword evidence="3" id="KW-1185">Reference proteome</keyword>
<evidence type="ECO:0000259" key="1">
    <source>
        <dbReference type="PROSITE" id="PS50106"/>
    </source>
</evidence>
<feature type="domain" description="PDZ" evidence="1">
    <location>
        <begin position="41"/>
        <end position="81"/>
    </location>
</feature>
<organism evidence="2 3">
    <name type="scientific">Astyanax mexicanus</name>
    <name type="common">Blind cave fish</name>
    <name type="synonym">Astyanax fasciatus mexicanus</name>
    <dbReference type="NCBI Taxonomy" id="7994"/>
    <lineage>
        <taxon>Eukaryota</taxon>
        <taxon>Metazoa</taxon>
        <taxon>Chordata</taxon>
        <taxon>Craniata</taxon>
        <taxon>Vertebrata</taxon>
        <taxon>Euteleostomi</taxon>
        <taxon>Actinopterygii</taxon>
        <taxon>Neopterygii</taxon>
        <taxon>Teleostei</taxon>
        <taxon>Ostariophysi</taxon>
        <taxon>Characiformes</taxon>
        <taxon>Characoidei</taxon>
        <taxon>Acestrorhamphidae</taxon>
        <taxon>Acestrorhamphinae</taxon>
        <taxon>Astyanax</taxon>
    </lineage>
</organism>
<dbReference type="Proteomes" id="UP000018467">
    <property type="component" value="Unassembled WGS sequence"/>
</dbReference>
<feature type="domain" description="PDZ" evidence="1">
    <location>
        <begin position="106"/>
        <end position="168"/>
    </location>
</feature>
<dbReference type="PANTHER" id="PTHR11324">
    <property type="entry name" value="IL16-RELATED"/>
    <property type="match status" value="1"/>
</dbReference>
<dbReference type="InterPro" id="IPR001478">
    <property type="entry name" value="PDZ"/>
</dbReference>
<reference evidence="2" key="4">
    <citation type="submission" date="2025-09" db="UniProtKB">
        <authorList>
            <consortium name="Ensembl"/>
        </authorList>
    </citation>
    <scope>IDENTIFICATION</scope>
</reference>
<reference evidence="3" key="1">
    <citation type="submission" date="2013-03" db="EMBL/GenBank/DDBJ databases">
        <authorList>
            <person name="Jeffery W."/>
            <person name="Warren W."/>
            <person name="Wilson R.K."/>
        </authorList>
    </citation>
    <scope>NUCLEOTIDE SEQUENCE</scope>
    <source>
        <strain evidence="3">female</strain>
    </source>
</reference>
<dbReference type="GeneTree" id="ENSGT00940000155586"/>
<dbReference type="Pfam" id="PF00595">
    <property type="entry name" value="PDZ"/>
    <property type="match status" value="2"/>
</dbReference>
<sequence length="177" mass="18671">CSLIDVCLFFQAGPVDSSLFFCPDIYEVERNVATRTVTLQKVGDKIVSINGKSTASLSHTEAHTLLRKPSGAVTLQGASRSSWDLSSSAVPENYATPNNLSPQYRTVSLEQGSAGPGFGTVGGSSSHRDSAVNIKSIFPEGASVEDGRLQCGDRLVSVNGRSLEGITHGLRGCEDPI</sequence>
<protein>
    <recommendedName>
        <fullName evidence="1">PDZ domain-containing protein</fullName>
    </recommendedName>
</protein>
<dbReference type="SUPFAM" id="SSF50156">
    <property type="entry name" value="PDZ domain-like"/>
    <property type="match status" value="2"/>
</dbReference>
<name>A0A3B1KAB2_ASTMX</name>
<accession>A0A3B1KAB2</accession>
<dbReference type="InterPro" id="IPR036034">
    <property type="entry name" value="PDZ_sf"/>
</dbReference>
<proteinExistence type="predicted"/>
<dbReference type="Bgee" id="ENSAMXG00000038437">
    <property type="expression patterns" value="Expressed in camera-type eye and 3 other cell types or tissues"/>
</dbReference>
<dbReference type="Ensembl" id="ENSAMXT00000051985.1">
    <property type="protein sequence ID" value="ENSAMXP00000051030.1"/>
    <property type="gene ID" value="ENSAMXG00000038437.1"/>
</dbReference>
<dbReference type="STRING" id="7994.ENSAMXP00000051030"/>
<dbReference type="PANTHER" id="PTHR11324:SF16">
    <property type="entry name" value="PDZ DOMAIN-CONTAINING PROTEIN 2"/>
    <property type="match status" value="1"/>
</dbReference>
<dbReference type="PROSITE" id="PS50106">
    <property type="entry name" value="PDZ"/>
    <property type="match status" value="2"/>
</dbReference>
<dbReference type="InParanoid" id="A0A3B1KAB2"/>
<evidence type="ECO:0000313" key="3">
    <source>
        <dbReference type="Proteomes" id="UP000018467"/>
    </source>
</evidence>